<dbReference type="Gene3D" id="1.10.260.40">
    <property type="entry name" value="lambda repressor-like DNA-binding domains"/>
    <property type="match status" value="1"/>
</dbReference>
<sequence length="177" mass="19928">MSIGKALKKARQQAGESQTVVSMEANCARESISAYETGRANTPADIFRFAMGRYKDPALAREAASNYYGTYFIPNLNGKNVDLHRCAVTMKSEEEFEEAFNALKQIKKFLTKQPSAIRDYEKQEIVTAAQEVAESMTAGFYFLSALKEYDISWNDIWESHHRELVSKGFSQAGSSRI</sequence>
<gene>
    <name evidence="1" type="ORF">ACFFGV_19725</name>
</gene>
<proteinExistence type="predicted"/>
<dbReference type="CDD" id="cd00093">
    <property type="entry name" value="HTH_XRE"/>
    <property type="match status" value="1"/>
</dbReference>
<dbReference type="InterPro" id="IPR001387">
    <property type="entry name" value="Cro/C1-type_HTH"/>
</dbReference>
<keyword evidence="2" id="KW-1185">Reference proteome</keyword>
<comment type="caution">
    <text evidence="1">The sequence shown here is derived from an EMBL/GenBank/DDBJ whole genome shotgun (WGS) entry which is preliminary data.</text>
</comment>
<organism evidence="1 2">
    <name type="scientific">Pontibacillus salicampi</name>
    <dbReference type="NCBI Taxonomy" id="1449801"/>
    <lineage>
        <taxon>Bacteria</taxon>
        <taxon>Bacillati</taxon>
        <taxon>Bacillota</taxon>
        <taxon>Bacilli</taxon>
        <taxon>Bacillales</taxon>
        <taxon>Bacillaceae</taxon>
        <taxon>Pontibacillus</taxon>
    </lineage>
</organism>
<evidence type="ECO:0000313" key="1">
    <source>
        <dbReference type="EMBL" id="MFC0525811.1"/>
    </source>
</evidence>
<dbReference type="EMBL" id="JBHLTP010000022">
    <property type="protein sequence ID" value="MFC0525811.1"/>
    <property type="molecule type" value="Genomic_DNA"/>
</dbReference>
<reference evidence="1 2" key="1">
    <citation type="submission" date="2024-09" db="EMBL/GenBank/DDBJ databases">
        <authorList>
            <person name="Sun Q."/>
            <person name="Mori K."/>
        </authorList>
    </citation>
    <scope>NUCLEOTIDE SEQUENCE [LARGE SCALE GENOMIC DNA]</scope>
    <source>
        <strain evidence="1 2">NCAIM B.02529</strain>
    </source>
</reference>
<dbReference type="InterPro" id="IPR010982">
    <property type="entry name" value="Lambda_DNA-bd_dom_sf"/>
</dbReference>
<dbReference type="RefSeq" id="WP_377351533.1">
    <property type="nucleotide sequence ID" value="NZ_JBHLTP010000022.1"/>
</dbReference>
<protein>
    <submittedName>
        <fullName evidence="1">Helix-turn-helix domain-containing protein</fullName>
    </submittedName>
</protein>
<dbReference type="Proteomes" id="UP001589836">
    <property type="component" value="Unassembled WGS sequence"/>
</dbReference>
<dbReference type="SUPFAM" id="SSF47413">
    <property type="entry name" value="lambda repressor-like DNA-binding domains"/>
    <property type="match status" value="1"/>
</dbReference>
<evidence type="ECO:0000313" key="2">
    <source>
        <dbReference type="Proteomes" id="UP001589836"/>
    </source>
</evidence>
<name>A0ABV6LTQ6_9BACI</name>
<accession>A0ABV6LTQ6</accession>